<gene>
    <name evidence="1" type="ORF">AK812_SmicGene19536</name>
</gene>
<evidence type="ECO:0000313" key="1">
    <source>
        <dbReference type="EMBL" id="OLP98042.1"/>
    </source>
</evidence>
<dbReference type="EMBL" id="LSRX01000410">
    <property type="protein sequence ID" value="OLP98042.1"/>
    <property type="molecule type" value="Genomic_DNA"/>
</dbReference>
<evidence type="ECO:0000313" key="2">
    <source>
        <dbReference type="Proteomes" id="UP000186817"/>
    </source>
</evidence>
<reference evidence="1 2" key="1">
    <citation type="submission" date="2016-02" db="EMBL/GenBank/DDBJ databases">
        <title>Genome analysis of coral dinoflagellate symbionts highlights evolutionary adaptations to a symbiotic lifestyle.</title>
        <authorList>
            <person name="Aranda M."/>
            <person name="Li Y."/>
            <person name="Liew Y.J."/>
            <person name="Baumgarten S."/>
            <person name="Simakov O."/>
            <person name="Wilson M."/>
            <person name="Piel J."/>
            <person name="Ashoor H."/>
            <person name="Bougouffa S."/>
            <person name="Bajic V.B."/>
            <person name="Ryu T."/>
            <person name="Ravasi T."/>
            <person name="Bayer T."/>
            <person name="Micklem G."/>
            <person name="Kim H."/>
            <person name="Bhak J."/>
            <person name="Lajeunesse T.C."/>
            <person name="Voolstra C.R."/>
        </authorList>
    </citation>
    <scope>NUCLEOTIDE SEQUENCE [LARGE SCALE GENOMIC DNA]</scope>
    <source>
        <strain evidence="1 2">CCMP2467</strain>
    </source>
</reference>
<dbReference type="Proteomes" id="UP000186817">
    <property type="component" value="Unassembled WGS sequence"/>
</dbReference>
<sequence length="167" mass="18014">MEGWLDGWMAWKQNQSIEQRSLWAQDRLRRNSGGVLRGDAKSYECGHAVVDTLSMDGLEGPEEVKEVLRLISRPEHEAEEDEEEGVEANLMSASEYLEKCFSVGGAYEFVATCMAKAAHGKADKPFEVSVVHEESDLPAAVSGTAGGCHAPAVGKEPGAQVPVPSVL</sequence>
<proteinExistence type="predicted"/>
<protein>
    <submittedName>
        <fullName evidence="1">Uncharacterized protein</fullName>
    </submittedName>
</protein>
<comment type="caution">
    <text evidence="1">The sequence shown here is derived from an EMBL/GenBank/DDBJ whole genome shotgun (WGS) entry which is preliminary data.</text>
</comment>
<keyword evidence="2" id="KW-1185">Reference proteome</keyword>
<name>A0A1Q9DS92_SYMMI</name>
<accession>A0A1Q9DS92</accession>
<dbReference type="OrthoDB" id="10505990at2759"/>
<organism evidence="1 2">
    <name type="scientific">Symbiodinium microadriaticum</name>
    <name type="common">Dinoflagellate</name>
    <name type="synonym">Zooxanthella microadriatica</name>
    <dbReference type="NCBI Taxonomy" id="2951"/>
    <lineage>
        <taxon>Eukaryota</taxon>
        <taxon>Sar</taxon>
        <taxon>Alveolata</taxon>
        <taxon>Dinophyceae</taxon>
        <taxon>Suessiales</taxon>
        <taxon>Symbiodiniaceae</taxon>
        <taxon>Symbiodinium</taxon>
    </lineage>
</organism>
<dbReference type="AlphaFoldDB" id="A0A1Q9DS92"/>